<evidence type="ECO:0000259" key="6">
    <source>
        <dbReference type="Pfam" id="PF24527"/>
    </source>
</evidence>
<feature type="domain" description="Nucleoporin POM152 first Ig-like" evidence="5">
    <location>
        <begin position="200"/>
        <end position="311"/>
    </location>
</feature>
<feature type="domain" description="Nucleoporin POM152 N-terminal transmembrane" evidence="3">
    <location>
        <begin position="63"/>
        <end position="148"/>
    </location>
</feature>
<organism evidence="7 8">
    <name type="scientific">Recurvomyces mirabilis</name>
    <dbReference type="NCBI Taxonomy" id="574656"/>
    <lineage>
        <taxon>Eukaryota</taxon>
        <taxon>Fungi</taxon>
        <taxon>Dikarya</taxon>
        <taxon>Ascomycota</taxon>
        <taxon>Pezizomycotina</taxon>
        <taxon>Dothideomycetes</taxon>
        <taxon>Dothideomycetidae</taxon>
        <taxon>Mycosphaerellales</taxon>
        <taxon>Teratosphaeriaceae</taxon>
        <taxon>Recurvomyces</taxon>
    </lineage>
</organism>
<name>A0AAE0WST4_9PEZI</name>
<dbReference type="Pfam" id="PF24519">
    <property type="entry name" value="Ig-like_Pom152_1"/>
    <property type="match status" value="1"/>
</dbReference>
<feature type="domain" description="Nucleoporin POM152 immunoglobulin-like" evidence="2">
    <location>
        <begin position="879"/>
        <end position="969"/>
    </location>
</feature>
<protein>
    <recommendedName>
        <fullName evidence="9">Nucleoporin</fullName>
    </recommendedName>
</protein>
<evidence type="ECO:0000256" key="1">
    <source>
        <dbReference type="SAM" id="MobiDB-lite"/>
    </source>
</evidence>
<feature type="domain" description="Nucleoporin POM152 ninth Ig-like" evidence="6">
    <location>
        <begin position="1078"/>
        <end position="1154"/>
    </location>
</feature>
<dbReference type="GO" id="GO:0017056">
    <property type="term" value="F:structural constituent of nuclear pore"/>
    <property type="evidence" value="ECO:0007669"/>
    <property type="project" value="InterPro"/>
</dbReference>
<evidence type="ECO:0000259" key="5">
    <source>
        <dbReference type="Pfam" id="PF24519"/>
    </source>
</evidence>
<accession>A0AAE0WST4</accession>
<dbReference type="GO" id="GO:0070762">
    <property type="term" value="C:nuclear pore transmembrane ring"/>
    <property type="evidence" value="ECO:0007669"/>
    <property type="project" value="TreeGrafter"/>
</dbReference>
<feature type="domain" description="Nucleoporin POM152 Ig-like" evidence="4">
    <location>
        <begin position="764"/>
        <end position="847"/>
    </location>
</feature>
<feature type="domain" description="Nucleoporin POM152 Ig-like" evidence="4">
    <location>
        <begin position="1161"/>
        <end position="1247"/>
    </location>
</feature>
<gene>
    <name evidence="7" type="ORF">LTR78_002715</name>
</gene>
<dbReference type="Pfam" id="PF24527">
    <property type="entry name" value="Ig-like_Pom152_9"/>
    <property type="match status" value="1"/>
</dbReference>
<dbReference type="InterPro" id="IPR056541">
    <property type="entry name" value="Ig-like_POM152"/>
</dbReference>
<dbReference type="GO" id="GO:0006606">
    <property type="term" value="P:protein import into nucleus"/>
    <property type="evidence" value="ECO:0007669"/>
    <property type="project" value="TreeGrafter"/>
</dbReference>
<evidence type="ECO:0000259" key="4">
    <source>
        <dbReference type="Pfam" id="PF24312"/>
    </source>
</evidence>
<dbReference type="AlphaFoldDB" id="A0AAE0WST4"/>
<evidence type="ECO:0008006" key="9">
    <source>
        <dbReference type="Google" id="ProtNLM"/>
    </source>
</evidence>
<feature type="domain" description="Nucleoporin POM152 immunoglobulin-like" evidence="2">
    <location>
        <begin position="562"/>
        <end position="665"/>
    </location>
</feature>
<dbReference type="Proteomes" id="UP001274830">
    <property type="component" value="Unassembled WGS sequence"/>
</dbReference>
<sequence length="1266" mass="141567">MDGTPRLRSAFPATPQTNRRSGQFGGSTGIQRLSEKLPEIPVLQAQTYTSPPGEPLISETVIDAPSQRLYAFALWMALWCWKWYDWTHLQESEEQSLWLFMKWLAIDGVWLFGLPGLRIPWLEWSSTTMVLLFLGHAMADGMMMFRIPLPIMAGLGLVSRSVLGAYETAINERNVNPRAIEFNESLILGRQIIHILPEGTAVLNSEKHSYCLDNSRSEIKLPITINATNPISMDIVRVDLDTQANETLHISKSQLKSMHKEASRMKNYGQHLHEPKTLYYTIKKPGLYSLAKVVDESNLEVARRHKVQTVVVACPRVSILDAASDKCKGELSSVEFEVVGTPPLRVKYRKQVNQQAQEATFENIQPDDFVSPLAGGDRQTAMTLSSSGEAEWARSRKVLFPITEGMSTAGEWTYAVTEVEDGFGNRVMYSDHDHENRRAKSPRLHRQITVHERPTVQLHGCTPQQPMKVAQGSSARLPVQLGSSGRGVIAGTQYHVDYVFSPQNDISATGEHGSITQQRRESLKDAGQSLLIQEPGLYTVTGVSTDFCKGEVYEPASCLLQNPPQPQLAISSEEISDKCAGSPIGLRVAFDLLGTPPFDVKYTVQKHPDRHHITEIEYVNGLRGQIELTPKTAGDYTYEFVEVSDAVYKKQPLKGMKIQQSVKPAASASFVHRQDKKVACIDETASFDVRLDGEGPFTLEYELVHNGKRAQYSVKDIEERQITLSTEQLRDGGDYTLALVSVTDRMQCKEFLKEEAKIAVRHQKPRVGFGQIEGRRTVDTLEGKQVQLPLRLAGEAPWTVTYVDKHSRQQSKTVTNPNDRLAVSEEGLYQLLDVKDQFCPGQVDDLANTFEVNWIARPELRIPPTEDSECKGDIVIKNDICEGTDDAVEVLFKGSPPYHATYVEHVKPDRGAMAPKNKELRAALNVANMRLDTAQAGLYEYKFNKLEDANYDHNNKYFTPITVQQRVHPRPSVAFANPGKTYSYCSVESDGEEVIPINFHGAPPFDVEVEIKHHSTGKAETIPLNAITTHTHHLRIPHSRVQLGRSAISLRRVSDSRGCSRTLDSTTPRVQISVFDAPSISPLEAQTDFCVGDRLNFALSGVAPFNIFYNFEGANRKAQATSTTFRRLAEKPGTFTVTGVQDNASQCRASTNLTAHIHAMPSVRVSHGRESYVDIHEGGETEILFEFGGVPPFEFTYTRSSNTEKGGKRKGVILDMRHEVSDDYSLRVKASEEGTYEVVAIRDKYCAYAKPGVEVNWREAQKRLQY</sequence>
<evidence type="ECO:0000313" key="8">
    <source>
        <dbReference type="Proteomes" id="UP001274830"/>
    </source>
</evidence>
<proteinExistence type="predicted"/>
<dbReference type="GO" id="GO:0006999">
    <property type="term" value="P:nuclear pore organization"/>
    <property type="evidence" value="ECO:0007669"/>
    <property type="project" value="TreeGrafter"/>
</dbReference>
<evidence type="ECO:0000259" key="3">
    <source>
        <dbReference type="Pfam" id="PF24097"/>
    </source>
</evidence>
<dbReference type="Pfam" id="PF23664">
    <property type="entry name" value="Ig_Pom152"/>
    <property type="match status" value="2"/>
</dbReference>
<dbReference type="InterPro" id="IPR056543">
    <property type="entry name" value="Ig-like_POM152_9th"/>
</dbReference>
<dbReference type="InterPro" id="IPR056542">
    <property type="entry name" value="Ig-like_POM152_1st"/>
</dbReference>
<dbReference type="InterPro" id="IPR037701">
    <property type="entry name" value="Pom152"/>
</dbReference>
<reference evidence="7" key="1">
    <citation type="submission" date="2023-07" db="EMBL/GenBank/DDBJ databases">
        <title>Black Yeasts Isolated from many extreme environments.</title>
        <authorList>
            <person name="Coleine C."/>
            <person name="Stajich J.E."/>
            <person name="Selbmann L."/>
        </authorList>
    </citation>
    <scope>NUCLEOTIDE SEQUENCE</scope>
    <source>
        <strain evidence="7">CCFEE 5485</strain>
    </source>
</reference>
<dbReference type="PANTHER" id="PTHR28206:SF1">
    <property type="entry name" value="NUCLEOPORIN POM152"/>
    <property type="match status" value="1"/>
</dbReference>
<dbReference type="EMBL" id="JAUTXT010000007">
    <property type="protein sequence ID" value="KAK3677177.1"/>
    <property type="molecule type" value="Genomic_DNA"/>
</dbReference>
<keyword evidence="8" id="KW-1185">Reference proteome</keyword>
<comment type="caution">
    <text evidence="7">The sequence shown here is derived from an EMBL/GenBank/DDBJ whole genome shotgun (WGS) entry which is preliminary data.</text>
</comment>
<dbReference type="Pfam" id="PF24312">
    <property type="entry name" value="Ig-like_POM152"/>
    <property type="match status" value="3"/>
</dbReference>
<feature type="domain" description="Nucleoporin POM152 Ig-like" evidence="4">
    <location>
        <begin position="453"/>
        <end position="558"/>
    </location>
</feature>
<feature type="region of interest" description="Disordered" evidence="1">
    <location>
        <begin position="1"/>
        <end position="26"/>
    </location>
</feature>
<dbReference type="InterPro" id="IPR056544">
    <property type="entry name" value="Ig_POM152"/>
</dbReference>
<dbReference type="PANTHER" id="PTHR28206">
    <property type="entry name" value="NUCLEOPORIN POM152"/>
    <property type="match status" value="1"/>
</dbReference>
<dbReference type="InterPro" id="IPR056540">
    <property type="entry name" value="TMD_POM152"/>
</dbReference>
<evidence type="ECO:0000259" key="2">
    <source>
        <dbReference type="Pfam" id="PF23664"/>
    </source>
</evidence>
<evidence type="ECO:0000313" key="7">
    <source>
        <dbReference type="EMBL" id="KAK3677177.1"/>
    </source>
</evidence>
<dbReference type="Pfam" id="PF24097">
    <property type="entry name" value="TMD_POM152"/>
    <property type="match status" value="1"/>
</dbReference>